<dbReference type="PANTHER" id="PTHR48104">
    <property type="entry name" value="METACASPASE-4"/>
    <property type="match status" value="1"/>
</dbReference>
<dbReference type="InterPro" id="IPR011600">
    <property type="entry name" value="Pept_C14_caspase"/>
</dbReference>
<protein>
    <recommendedName>
        <fullName evidence="2">Peptidase C14 caspase domain-containing protein</fullName>
    </recommendedName>
</protein>
<dbReference type="InterPro" id="IPR050452">
    <property type="entry name" value="Metacaspase"/>
</dbReference>
<dbReference type="AlphaFoldDB" id="A0A978UJR5"/>
<dbReference type="Proteomes" id="UP000813462">
    <property type="component" value="Unassembled WGS sequence"/>
</dbReference>
<evidence type="ECO:0000256" key="1">
    <source>
        <dbReference type="ARBA" id="ARBA00009005"/>
    </source>
</evidence>
<reference evidence="3" key="1">
    <citation type="journal article" date="2021" name="Front. Plant Sci.">
        <title>Chromosome-Scale Genome Assembly for Chinese Sour Jujube and Insights Into Its Genome Evolution and Domestication Signature.</title>
        <authorList>
            <person name="Shen L.-Y."/>
            <person name="Luo H."/>
            <person name="Wang X.-L."/>
            <person name="Wang X.-M."/>
            <person name="Qiu X.-J."/>
            <person name="Liu H."/>
            <person name="Zhou S.-S."/>
            <person name="Jia K.-H."/>
            <person name="Nie S."/>
            <person name="Bao Y.-T."/>
            <person name="Zhang R.-G."/>
            <person name="Yun Q.-Z."/>
            <person name="Chai Y.-H."/>
            <person name="Lu J.-Y."/>
            <person name="Li Y."/>
            <person name="Zhao S.-W."/>
            <person name="Mao J.-F."/>
            <person name="Jia S.-G."/>
            <person name="Mao Y.-M."/>
        </authorList>
    </citation>
    <scope>NUCLEOTIDE SEQUENCE</scope>
    <source>
        <strain evidence="3">AT0</strain>
        <tissue evidence="3">Leaf</tissue>
    </source>
</reference>
<evidence type="ECO:0000313" key="4">
    <source>
        <dbReference type="Proteomes" id="UP000813462"/>
    </source>
</evidence>
<name>A0A978UJR5_ZIZJJ</name>
<organism evidence="3 4">
    <name type="scientific">Ziziphus jujuba var. spinosa</name>
    <dbReference type="NCBI Taxonomy" id="714518"/>
    <lineage>
        <taxon>Eukaryota</taxon>
        <taxon>Viridiplantae</taxon>
        <taxon>Streptophyta</taxon>
        <taxon>Embryophyta</taxon>
        <taxon>Tracheophyta</taxon>
        <taxon>Spermatophyta</taxon>
        <taxon>Magnoliopsida</taxon>
        <taxon>eudicotyledons</taxon>
        <taxon>Gunneridae</taxon>
        <taxon>Pentapetalae</taxon>
        <taxon>rosids</taxon>
        <taxon>fabids</taxon>
        <taxon>Rosales</taxon>
        <taxon>Rhamnaceae</taxon>
        <taxon>Paliureae</taxon>
        <taxon>Ziziphus</taxon>
    </lineage>
</organism>
<proteinExistence type="inferred from homology"/>
<sequence length="183" mass="20565">MVELNGCVNDVYQMKKCLLDRYGFSDDNITVLIDIYDALTRLVQSAEPGDILFIHYSGHGSRFPLEIGEDDETGYDECLVPCDMNFIFDDDLRDIVDQVPEGCSITIVSDSCHSGGLIGRAKEQIGESTERHEQYQRNGYGYGGPREGNHLALPLHSPFDSMRSHLIDINNNMQNNCDQKKAL</sequence>
<dbReference type="GO" id="GO:0006508">
    <property type="term" value="P:proteolysis"/>
    <property type="evidence" value="ECO:0007669"/>
    <property type="project" value="InterPro"/>
</dbReference>
<dbReference type="GO" id="GO:0005737">
    <property type="term" value="C:cytoplasm"/>
    <property type="evidence" value="ECO:0007669"/>
    <property type="project" value="TreeGrafter"/>
</dbReference>
<accession>A0A978UJR5</accession>
<dbReference type="Gene3D" id="3.40.50.12660">
    <property type="match status" value="1"/>
</dbReference>
<evidence type="ECO:0000313" key="3">
    <source>
        <dbReference type="EMBL" id="KAH7515046.1"/>
    </source>
</evidence>
<feature type="domain" description="Peptidase C14 caspase" evidence="2">
    <location>
        <begin position="3"/>
        <end position="133"/>
    </location>
</feature>
<dbReference type="Pfam" id="PF00656">
    <property type="entry name" value="Peptidase_C14"/>
    <property type="match status" value="1"/>
</dbReference>
<comment type="caution">
    <text evidence="3">The sequence shown here is derived from an EMBL/GenBank/DDBJ whole genome shotgun (WGS) entry which is preliminary data.</text>
</comment>
<dbReference type="EMBL" id="JAEACU010000011">
    <property type="protein sequence ID" value="KAH7515046.1"/>
    <property type="molecule type" value="Genomic_DNA"/>
</dbReference>
<comment type="similarity">
    <text evidence="1">Belongs to the peptidase C14B family.</text>
</comment>
<dbReference type="PANTHER" id="PTHR48104:SF30">
    <property type="entry name" value="METACASPASE-1"/>
    <property type="match status" value="1"/>
</dbReference>
<evidence type="ECO:0000259" key="2">
    <source>
        <dbReference type="Pfam" id="PF00656"/>
    </source>
</evidence>
<gene>
    <name evidence="3" type="ORF">FEM48_Zijuj11G0154500</name>
</gene>
<dbReference type="GO" id="GO:0004197">
    <property type="term" value="F:cysteine-type endopeptidase activity"/>
    <property type="evidence" value="ECO:0007669"/>
    <property type="project" value="InterPro"/>
</dbReference>